<sequence>MDDKRVSSTEIASVVLNDAPQDSKFPNYKIHKCHSEKCDNTRNEESIQDVIDRENVPSIYIETSDEDDVSERFSGDVERTETQLSFTTNLRSSVGCGREFAKKITSFRSILHERAQKLWSEMMSLREKLNKEMALWKKEKEEFQFLRERSDALAFEEATAAARVAAAAYAVESPLSSDLGNIVDFMSEPNIRELTILEYEKNLAKYHDQHSFEQAEQRYNSYKRALVDAYKQKLSEVERLCDEELENIQQNASCLQPFKEIASQWSIDENDHGDSQHDCDNQSEFTEPSKIIETSPGNDWCIYGKIDNEVNMIPEILSVRFKQDETT</sequence>
<name>A0A151WMT2_9HYME</name>
<proteinExistence type="predicted"/>
<evidence type="ECO:0000313" key="3">
    <source>
        <dbReference type="Proteomes" id="UP000075809"/>
    </source>
</evidence>
<accession>A0A151WMT2</accession>
<dbReference type="EMBL" id="KQ982937">
    <property type="protein sequence ID" value="KYQ49118.1"/>
    <property type="molecule type" value="Genomic_DNA"/>
</dbReference>
<dbReference type="Proteomes" id="UP000075809">
    <property type="component" value="Unassembled WGS sequence"/>
</dbReference>
<organism evidence="2 3">
    <name type="scientific">Mycetomoellerius zeteki</name>
    <dbReference type="NCBI Taxonomy" id="64791"/>
    <lineage>
        <taxon>Eukaryota</taxon>
        <taxon>Metazoa</taxon>
        <taxon>Ecdysozoa</taxon>
        <taxon>Arthropoda</taxon>
        <taxon>Hexapoda</taxon>
        <taxon>Insecta</taxon>
        <taxon>Pterygota</taxon>
        <taxon>Neoptera</taxon>
        <taxon>Endopterygota</taxon>
        <taxon>Hymenoptera</taxon>
        <taxon>Apocrita</taxon>
        <taxon>Aculeata</taxon>
        <taxon>Formicoidea</taxon>
        <taxon>Formicidae</taxon>
        <taxon>Myrmicinae</taxon>
        <taxon>Mycetomoellerius</taxon>
    </lineage>
</organism>
<feature type="coiled-coil region" evidence="1">
    <location>
        <begin position="212"/>
        <end position="247"/>
    </location>
</feature>
<keyword evidence="1" id="KW-0175">Coiled coil</keyword>
<reference evidence="2 3" key="1">
    <citation type="submission" date="2015-09" db="EMBL/GenBank/DDBJ databases">
        <title>Trachymyrmex zeteki WGS genome.</title>
        <authorList>
            <person name="Nygaard S."/>
            <person name="Hu H."/>
            <person name="Boomsma J."/>
            <person name="Zhang G."/>
        </authorList>
    </citation>
    <scope>NUCLEOTIDE SEQUENCE [LARGE SCALE GENOMIC DNA]</scope>
    <source>
        <strain evidence="2">Tzet28-1</strain>
        <tissue evidence="2">Whole body</tissue>
    </source>
</reference>
<protein>
    <submittedName>
        <fullName evidence="2">Uncharacterized protein</fullName>
    </submittedName>
</protein>
<gene>
    <name evidence="2" type="ORF">ALC60_11845</name>
</gene>
<keyword evidence="3" id="KW-1185">Reference proteome</keyword>
<dbReference type="AlphaFoldDB" id="A0A151WMT2"/>
<evidence type="ECO:0000256" key="1">
    <source>
        <dbReference type="SAM" id="Coils"/>
    </source>
</evidence>
<evidence type="ECO:0000313" key="2">
    <source>
        <dbReference type="EMBL" id="KYQ49118.1"/>
    </source>
</evidence>